<dbReference type="FunFam" id="3.40.50.300:FF:000366">
    <property type="entry name" value="GTPase, IMAP family member 2"/>
    <property type="match status" value="1"/>
</dbReference>
<dbReference type="EMBL" id="JAYKXH010000013">
    <property type="protein sequence ID" value="KAK7148027.1"/>
    <property type="molecule type" value="Genomic_DNA"/>
</dbReference>
<dbReference type="AlphaFoldDB" id="A0AAN9CU43"/>
<dbReference type="Gene3D" id="3.40.50.300">
    <property type="entry name" value="P-loop containing nucleotide triphosphate hydrolases"/>
    <property type="match status" value="2"/>
</dbReference>
<evidence type="ECO:0000259" key="5">
    <source>
        <dbReference type="PROSITE" id="PS51720"/>
    </source>
</evidence>
<evidence type="ECO:0000256" key="2">
    <source>
        <dbReference type="ARBA" id="ARBA00022741"/>
    </source>
</evidence>
<keyword evidence="3" id="KW-0342">GTP-binding</keyword>
<dbReference type="PANTHER" id="PTHR10903">
    <property type="entry name" value="GTPASE, IMAP FAMILY MEMBER-RELATED"/>
    <property type="match status" value="1"/>
</dbReference>
<name>A0AAN9CU43_9TELE</name>
<organism evidence="6 7">
    <name type="scientific">Phoxinus phoxinus</name>
    <name type="common">Eurasian minnow</name>
    <dbReference type="NCBI Taxonomy" id="58324"/>
    <lineage>
        <taxon>Eukaryota</taxon>
        <taxon>Metazoa</taxon>
        <taxon>Chordata</taxon>
        <taxon>Craniata</taxon>
        <taxon>Vertebrata</taxon>
        <taxon>Euteleostomi</taxon>
        <taxon>Actinopterygii</taxon>
        <taxon>Neopterygii</taxon>
        <taxon>Teleostei</taxon>
        <taxon>Ostariophysi</taxon>
        <taxon>Cypriniformes</taxon>
        <taxon>Leuciscidae</taxon>
        <taxon>Phoxininae</taxon>
        <taxon>Phoxinus</taxon>
    </lineage>
</organism>
<keyword evidence="4" id="KW-1133">Transmembrane helix</keyword>
<comment type="similarity">
    <text evidence="1">Belongs to the TRAFAC class TrmE-Era-EngA-EngB-Septin-like GTPase superfamily. AIG1/Toc34/Toc159-like paraseptin GTPase family. IAN subfamily.</text>
</comment>
<keyword evidence="7" id="KW-1185">Reference proteome</keyword>
<evidence type="ECO:0000256" key="1">
    <source>
        <dbReference type="ARBA" id="ARBA00008535"/>
    </source>
</evidence>
<comment type="caution">
    <text evidence="6">The sequence shown here is derived from an EMBL/GenBank/DDBJ whole genome shotgun (WGS) entry which is preliminary data.</text>
</comment>
<dbReference type="GO" id="GO:0005525">
    <property type="term" value="F:GTP binding"/>
    <property type="evidence" value="ECO:0007669"/>
    <property type="project" value="UniProtKB-KW"/>
</dbReference>
<evidence type="ECO:0000256" key="4">
    <source>
        <dbReference type="SAM" id="Phobius"/>
    </source>
</evidence>
<feature type="transmembrane region" description="Helical" evidence="4">
    <location>
        <begin position="282"/>
        <end position="306"/>
    </location>
</feature>
<dbReference type="PANTHER" id="PTHR10903:SF188">
    <property type="entry name" value="GTPASE IMAP FAMILY MEMBER 2-LIKE-RELATED"/>
    <property type="match status" value="1"/>
</dbReference>
<keyword evidence="4" id="KW-0472">Membrane</keyword>
<reference evidence="6 7" key="1">
    <citation type="submission" date="2024-02" db="EMBL/GenBank/DDBJ databases">
        <title>Chromosome-level genome assembly of the Eurasian Minnow (Phoxinus phoxinus).</title>
        <authorList>
            <person name="Oriowo T.O."/>
            <person name="Martin S."/>
            <person name="Stange M."/>
            <person name="Chrysostomakis Y."/>
            <person name="Brown T."/>
            <person name="Winkler S."/>
            <person name="Kukowka S."/>
            <person name="Myers E.W."/>
            <person name="Bohne A."/>
        </authorList>
    </citation>
    <scope>NUCLEOTIDE SEQUENCE [LARGE SCALE GENOMIC DNA]</scope>
    <source>
        <strain evidence="6">ZFMK-TIS-60720</strain>
        <tissue evidence="6">Whole Organism</tissue>
    </source>
</reference>
<evidence type="ECO:0000313" key="6">
    <source>
        <dbReference type="EMBL" id="KAK7148027.1"/>
    </source>
</evidence>
<feature type="transmembrane region" description="Helical" evidence="4">
    <location>
        <begin position="256"/>
        <end position="276"/>
    </location>
</feature>
<keyword evidence="2" id="KW-0547">Nucleotide-binding</keyword>
<dbReference type="InterPro" id="IPR006703">
    <property type="entry name" value="G_AIG1"/>
</dbReference>
<dbReference type="SUPFAM" id="SSF52540">
    <property type="entry name" value="P-loop containing nucleoside triphosphate hydrolases"/>
    <property type="match status" value="1"/>
</dbReference>
<feature type="domain" description="AIG1-type G" evidence="5">
    <location>
        <begin position="46"/>
        <end position="240"/>
    </location>
</feature>
<sequence>MENRSQVTKLLEKIEKMVEANGGEHYTNEMFQEAQSRILDRAQFWSGKPRIVLLGKAGSGKSSTRKIIEGRESSEWRSSPYSATETCELHEAHVGGKSMRIIDTPGLIDASEEKMKDTRKKFVIMCDPGPHVFLLVIRLDTRFTDEEKNTKKWIQKNIGEKALRHTIILFTDTDHLKDKSIDQYIDERGFLRSLVDSCGGRFISSSNQENQVTELLEKIENMAEGNGWRYYTNEMFQEIIKEAIVYEKMKAVVVDIAAKAGTGAGAGVMIAGGVVLGVTEMVFLPALLIVGGGVALASAVVAWKLLKKHD</sequence>
<dbReference type="PROSITE" id="PS51720">
    <property type="entry name" value="G_AIG1"/>
    <property type="match status" value="1"/>
</dbReference>
<gene>
    <name evidence="6" type="ORF">R3I93_012361</name>
</gene>
<proteinExistence type="inferred from homology"/>
<dbReference type="Pfam" id="PF04548">
    <property type="entry name" value="AIG1"/>
    <property type="match status" value="1"/>
</dbReference>
<keyword evidence="4" id="KW-0812">Transmembrane</keyword>
<evidence type="ECO:0000256" key="3">
    <source>
        <dbReference type="ARBA" id="ARBA00023134"/>
    </source>
</evidence>
<protein>
    <recommendedName>
        <fullName evidence="5">AIG1-type G domain-containing protein</fullName>
    </recommendedName>
</protein>
<accession>A0AAN9CU43</accession>
<evidence type="ECO:0000313" key="7">
    <source>
        <dbReference type="Proteomes" id="UP001364617"/>
    </source>
</evidence>
<dbReference type="InterPro" id="IPR027417">
    <property type="entry name" value="P-loop_NTPase"/>
</dbReference>
<dbReference type="Proteomes" id="UP001364617">
    <property type="component" value="Unassembled WGS sequence"/>
</dbReference>
<dbReference type="InterPro" id="IPR045058">
    <property type="entry name" value="GIMA/IAN/Toc"/>
</dbReference>